<keyword evidence="1" id="KW-1185">Reference proteome</keyword>
<reference evidence="2" key="1">
    <citation type="submission" date="2025-08" db="UniProtKB">
        <authorList>
            <consortium name="RefSeq"/>
        </authorList>
    </citation>
    <scope>IDENTIFICATION</scope>
    <source>
        <strain evidence="2">Tuebingen</strain>
        <tissue evidence="2">Fibroblasts and whole tissue</tissue>
    </source>
</reference>
<dbReference type="Proteomes" id="UP000000437">
    <property type="component" value="Chromosome 7"/>
</dbReference>
<evidence type="ECO:0000313" key="2">
    <source>
        <dbReference type="RefSeq" id="XP_073764320.1"/>
    </source>
</evidence>
<name>A0AC58G3L9_DANRE</name>
<accession>A0AC58G3L9</accession>
<organism evidence="1 2">
    <name type="scientific">Danio rerio</name>
    <name type="common">Zebrafish</name>
    <name type="synonym">Brachydanio rerio</name>
    <dbReference type="NCBI Taxonomy" id="7955"/>
    <lineage>
        <taxon>Eukaryota</taxon>
        <taxon>Metazoa</taxon>
        <taxon>Chordata</taxon>
        <taxon>Craniata</taxon>
        <taxon>Vertebrata</taxon>
        <taxon>Euteleostomi</taxon>
        <taxon>Actinopterygii</taxon>
        <taxon>Neopterygii</taxon>
        <taxon>Teleostei</taxon>
        <taxon>Ostariophysi</taxon>
        <taxon>Cypriniformes</taxon>
        <taxon>Danionidae</taxon>
        <taxon>Danioninae</taxon>
        <taxon>Danio</taxon>
    </lineage>
</organism>
<evidence type="ECO:0000313" key="1">
    <source>
        <dbReference type="Proteomes" id="UP000000437"/>
    </source>
</evidence>
<protein>
    <submittedName>
        <fullName evidence="2">Uncharacterized protein</fullName>
    </submittedName>
</protein>
<gene>
    <name evidence="2" type="primary">LOC137496253</name>
</gene>
<dbReference type="RefSeq" id="XP_073764320.1">
    <property type="nucleotide sequence ID" value="XM_073908219.1"/>
</dbReference>
<proteinExistence type="predicted"/>
<sequence length="240" mass="27025">MIFWVMLMCWASGVQSNHSAEIVSLQTFQLGDDVIIKCFLTKMSLGNTLVWYKQSTGQIPRVITISYNQLNKVRFVDEFKDGRFSVLPSEDSFHLKITAATKQDTGIYYCGKVFLNLIEFISGAHLMLQGAKSKDVNMDYGKIPVMNGTTIKIADSNSQKVWDFMLLCLISSTFIVLIIITLTVDHCKHWRKSQKGPIEVASLLNKIGNSHGSYTVVSFASVRSARRSNSKHLSRDQNMV</sequence>